<gene>
    <name evidence="9" type="ORF">U0R22_002830</name>
</gene>
<evidence type="ECO:0000256" key="2">
    <source>
        <dbReference type="ARBA" id="ARBA00022679"/>
    </source>
</evidence>
<dbReference type="Pfam" id="PF00145">
    <property type="entry name" value="DNA_methylase"/>
    <property type="match status" value="1"/>
</dbReference>
<dbReference type="PRINTS" id="PR00105">
    <property type="entry name" value="C5METTRFRASE"/>
</dbReference>
<keyword evidence="3 6" id="KW-0949">S-adenosyl-L-methionine</keyword>
<dbReference type="Gene3D" id="3.40.50.150">
    <property type="entry name" value="Vaccinia Virus protein VP39"/>
    <property type="match status" value="1"/>
</dbReference>
<evidence type="ECO:0000256" key="1">
    <source>
        <dbReference type="ARBA" id="ARBA00022603"/>
    </source>
</evidence>
<comment type="catalytic activity">
    <reaction evidence="5 8">
        <text>a 2'-deoxycytidine in DNA + S-adenosyl-L-methionine = a 5-methyl-2'-deoxycytidine in DNA + S-adenosyl-L-homocysteine + H(+)</text>
        <dbReference type="Rhea" id="RHEA:13681"/>
        <dbReference type="Rhea" id="RHEA-COMP:11369"/>
        <dbReference type="Rhea" id="RHEA-COMP:11370"/>
        <dbReference type="ChEBI" id="CHEBI:15378"/>
        <dbReference type="ChEBI" id="CHEBI:57856"/>
        <dbReference type="ChEBI" id="CHEBI:59789"/>
        <dbReference type="ChEBI" id="CHEBI:85452"/>
        <dbReference type="ChEBI" id="CHEBI:85454"/>
        <dbReference type="EC" id="2.1.1.37"/>
    </reaction>
</comment>
<evidence type="ECO:0000256" key="6">
    <source>
        <dbReference type="PROSITE-ProRule" id="PRU01016"/>
    </source>
</evidence>
<comment type="similarity">
    <text evidence="6 7">Belongs to the class I-like SAM-binding methyltransferase superfamily. C5-methyltransferase family.</text>
</comment>
<dbReference type="SUPFAM" id="SSF53335">
    <property type="entry name" value="S-adenosyl-L-methionine-dependent methyltransferases"/>
    <property type="match status" value="1"/>
</dbReference>
<dbReference type="PROSITE" id="PS00095">
    <property type="entry name" value="C5_MTASE_2"/>
    <property type="match status" value="1"/>
</dbReference>
<dbReference type="RefSeq" id="WP_322418901.1">
    <property type="nucleotide sequence ID" value="NZ_CP139858.1"/>
</dbReference>
<dbReference type="GO" id="GO:0032259">
    <property type="term" value="P:methylation"/>
    <property type="evidence" value="ECO:0007669"/>
    <property type="project" value="UniProtKB-KW"/>
</dbReference>
<keyword evidence="4" id="KW-0680">Restriction system</keyword>
<evidence type="ECO:0000256" key="5">
    <source>
        <dbReference type="ARBA" id="ARBA00047422"/>
    </source>
</evidence>
<dbReference type="InterPro" id="IPR018117">
    <property type="entry name" value="C5_DNA_meth_AS"/>
</dbReference>
<protein>
    <recommendedName>
        <fullName evidence="8">Cytosine-specific methyltransferase</fullName>
        <ecNumber evidence="8">2.1.1.37</ecNumber>
    </recommendedName>
</protein>
<name>A0ABZ0VP14_9HYPH</name>
<keyword evidence="1 6" id="KW-0489">Methyltransferase</keyword>
<dbReference type="EC" id="2.1.1.37" evidence="8"/>
<dbReference type="InterPro" id="IPR050390">
    <property type="entry name" value="C5-Methyltransferase"/>
</dbReference>
<evidence type="ECO:0000256" key="7">
    <source>
        <dbReference type="RuleBase" id="RU000416"/>
    </source>
</evidence>
<feature type="active site" evidence="6">
    <location>
        <position position="108"/>
    </location>
</feature>
<reference evidence="9 10" key="1">
    <citation type="submission" date="2023-11" db="EMBL/GenBank/DDBJ databases">
        <authorList>
            <person name="Panchal A.K."/>
            <person name="Meaney J.S."/>
            <person name="Karas B.J."/>
            <person name="diCenzo G.C."/>
        </authorList>
    </citation>
    <scope>NUCLEOTIDE SEQUENCE [LARGE SCALE GENOMIC DNA]</scope>
    <source>
        <strain evidence="9 10">NZP2235</strain>
    </source>
</reference>
<keyword evidence="10" id="KW-1185">Reference proteome</keyword>
<dbReference type="EMBL" id="CP139858">
    <property type="protein sequence ID" value="WQB98667.1"/>
    <property type="molecule type" value="Genomic_DNA"/>
</dbReference>
<accession>A0ABZ0VP14</accession>
<evidence type="ECO:0000256" key="3">
    <source>
        <dbReference type="ARBA" id="ARBA00022691"/>
    </source>
</evidence>
<proteinExistence type="inferred from homology"/>
<dbReference type="PANTHER" id="PTHR10629">
    <property type="entry name" value="CYTOSINE-SPECIFIC METHYLTRANSFERASE"/>
    <property type="match status" value="1"/>
</dbReference>
<dbReference type="NCBIfam" id="TIGR00675">
    <property type="entry name" value="dcm"/>
    <property type="match status" value="1"/>
</dbReference>
<evidence type="ECO:0000256" key="4">
    <source>
        <dbReference type="ARBA" id="ARBA00022747"/>
    </source>
</evidence>
<dbReference type="Gene3D" id="3.90.120.10">
    <property type="entry name" value="DNA Methylase, subunit A, domain 2"/>
    <property type="match status" value="1"/>
</dbReference>
<dbReference type="PANTHER" id="PTHR10629:SF52">
    <property type="entry name" value="DNA (CYTOSINE-5)-METHYLTRANSFERASE 1"/>
    <property type="match status" value="1"/>
</dbReference>
<dbReference type="InterPro" id="IPR029063">
    <property type="entry name" value="SAM-dependent_MTases_sf"/>
</dbReference>
<evidence type="ECO:0000313" key="10">
    <source>
        <dbReference type="Proteomes" id="UP001322481"/>
    </source>
</evidence>
<dbReference type="InterPro" id="IPR031303">
    <property type="entry name" value="C5_meth_CS"/>
</dbReference>
<dbReference type="GO" id="GO:0003886">
    <property type="term" value="F:DNA (cytosine-5-)-methyltransferase activity"/>
    <property type="evidence" value="ECO:0007669"/>
    <property type="project" value="UniProtKB-EC"/>
</dbReference>
<dbReference type="Proteomes" id="UP001322481">
    <property type="component" value="Chromosome"/>
</dbReference>
<organism evidence="9 10">
    <name type="scientific">Mesorhizobium huakuii</name>
    <dbReference type="NCBI Taxonomy" id="28104"/>
    <lineage>
        <taxon>Bacteria</taxon>
        <taxon>Pseudomonadati</taxon>
        <taxon>Pseudomonadota</taxon>
        <taxon>Alphaproteobacteria</taxon>
        <taxon>Hyphomicrobiales</taxon>
        <taxon>Phyllobacteriaceae</taxon>
        <taxon>Mesorhizobium</taxon>
    </lineage>
</organism>
<dbReference type="PROSITE" id="PS00094">
    <property type="entry name" value="C5_MTASE_1"/>
    <property type="match status" value="1"/>
</dbReference>
<keyword evidence="2 6" id="KW-0808">Transferase</keyword>
<dbReference type="PROSITE" id="PS51679">
    <property type="entry name" value="SAM_MT_C5"/>
    <property type="match status" value="1"/>
</dbReference>
<evidence type="ECO:0000313" key="9">
    <source>
        <dbReference type="EMBL" id="WQB98667.1"/>
    </source>
</evidence>
<dbReference type="InterPro" id="IPR001525">
    <property type="entry name" value="C5_MeTfrase"/>
</dbReference>
<sequence length="384" mass="42147">MGGEDGGEIEILSACQRAVWCAFLMLTCIDLFAGAGGFTLAAMQSGYAVKVAVESDSNAVATYKRAFGNDQLGPYVFSEDIRNISPRAVKKKYFSVEPCDLILGGPPCQGFSTHRIKGAGIEDERNELVLRYFDFVRAMKPMAFLMENVPGMLWPRHASYLNRFMEQASAAGYDVREPVVIDARDFGVPQRRKRVFVLGTHKSVVMRSLIWPPRPSHGSPAARTQDPILLPWNDCSSAFRPGEPGDPNDVHMNHSDELKRAFAATPLNGGSRRQSGRMLPCHNGHDGHSDVYGRIDPRDPAPTMTTACINPSKGRFVHPTLNHGITARQAARIQTFPDDFVFEGGLMAAGKQIGNAVPVELAKALLTHIAPSLEAHRKLATEHR</sequence>
<evidence type="ECO:0000256" key="8">
    <source>
        <dbReference type="RuleBase" id="RU000417"/>
    </source>
</evidence>